<evidence type="ECO:0000313" key="1">
    <source>
        <dbReference type="EMBL" id="UXE59292.1"/>
    </source>
</evidence>
<reference evidence="1" key="1">
    <citation type="submission" date="2021-04" db="EMBL/GenBank/DDBJ databases">
        <title>Genome sequence of Woronichinia naegeliana from Washington state freshwater lake bloom.</title>
        <authorList>
            <person name="Dreher T.W."/>
        </authorList>
    </citation>
    <scope>NUCLEOTIDE SEQUENCE</scope>
    <source>
        <strain evidence="1">WA131</strain>
    </source>
</reference>
<protein>
    <submittedName>
        <fullName evidence="1">Uncharacterized protein</fullName>
    </submittedName>
</protein>
<gene>
    <name evidence="1" type="ORF">KA717_25940</name>
</gene>
<proteinExistence type="predicted"/>
<name>A0A977PUG3_9CYAN</name>
<dbReference type="KEGG" id="wna:KA717_25940"/>
<dbReference type="EMBL" id="CP073041">
    <property type="protein sequence ID" value="UXE59292.1"/>
    <property type="molecule type" value="Genomic_DNA"/>
</dbReference>
<dbReference type="AlphaFoldDB" id="A0A977PUG3"/>
<organism evidence="1">
    <name type="scientific">Woronichinia naegeliana WA131</name>
    <dbReference type="NCBI Taxonomy" id="2824559"/>
    <lineage>
        <taxon>Bacteria</taxon>
        <taxon>Bacillati</taxon>
        <taxon>Cyanobacteriota</taxon>
        <taxon>Cyanophyceae</taxon>
        <taxon>Synechococcales</taxon>
        <taxon>Coelosphaeriaceae</taxon>
        <taxon>Woronichinia</taxon>
    </lineage>
</organism>
<accession>A0A977PUG3</accession>
<dbReference type="Proteomes" id="UP001065613">
    <property type="component" value="Chromosome"/>
</dbReference>
<sequence>MSSDKSPILVVFVPDIMGSSLYLKKTKQEVWGEDIASNIRSLRKHPNNLKADDTFAGNVIRSMNFLNTVETQEVYAYCHPKM</sequence>